<accession>A0A1J1HQ77</accession>
<protein>
    <submittedName>
        <fullName evidence="2">CLUMA_CG003930, isoform A</fullName>
    </submittedName>
</protein>
<dbReference type="Proteomes" id="UP000183832">
    <property type="component" value="Unassembled WGS sequence"/>
</dbReference>
<gene>
    <name evidence="2" type="ORF">CLUMA_CG003930</name>
</gene>
<organism evidence="2 3">
    <name type="scientific">Clunio marinus</name>
    <dbReference type="NCBI Taxonomy" id="568069"/>
    <lineage>
        <taxon>Eukaryota</taxon>
        <taxon>Metazoa</taxon>
        <taxon>Ecdysozoa</taxon>
        <taxon>Arthropoda</taxon>
        <taxon>Hexapoda</taxon>
        <taxon>Insecta</taxon>
        <taxon>Pterygota</taxon>
        <taxon>Neoptera</taxon>
        <taxon>Endopterygota</taxon>
        <taxon>Diptera</taxon>
        <taxon>Nematocera</taxon>
        <taxon>Chironomoidea</taxon>
        <taxon>Chironomidae</taxon>
        <taxon>Clunio</taxon>
    </lineage>
</organism>
<dbReference type="AlphaFoldDB" id="A0A1J1HQ77"/>
<evidence type="ECO:0000256" key="1">
    <source>
        <dbReference type="SAM" id="SignalP"/>
    </source>
</evidence>
<feature type="chain" id="PRO_5013221421" evidence="1">
    <location>
        <begin position="20"/>
        <end position="170"/>
    </location>
</feature>
<sequence>MKRLFKFAFILSLFILTSSTNQKCSVICPDIVDLNFHKPLIEVILENLYRAGPSDGVCLDGKERWIVNGTQLNLPPKCICLTYPMGEDIKRGEGPKCPDHLAAAVEETIEENLIRNYKLLGDTAPEDGWCDEGKLKRIILASEVDDEKNICVCMNGYNFYSPEVICIDDD</sequence>
<keyword evidence="3" id="KW-1185">Reference proteome</keyword>
<name>A0A1J1HQ77_9DIPT</name>
<feature type="signal peptide" evidence="1">
    <location>
        <begin position="1"/>
        <end position="19"/>
    </location>
</feature>
<evidence type="ECO:0000313" key="3">
    <source>
        <dbReference type="Proteomes" id="UP000183832"/>
    </source>
</evidence>
<reference evidence="2 3" key="1">
    <citation type="submission" date="2015-04" db="EMBL/GenBank/DDBJ databases">
        <authorList>
            <person name="Syromyatnikov M.Y."/>
            <person name="Popov V.N."/>
        </authorList>
    </citation>
    <scope>NUCLEOTIDE SEQUENCE [LARGE SCALE GENOMIC DNA]</scope>
</reference>
<evidence type="ECO:0000313" key="2">
    <source>
        <dbReference type="EMBL" id="CRK90216.1"/>
    </source>
</evidence>
<proteinExistence type="predicted"/>
<dbReference type="EMBL" id="CVRI01000017">
    <property type="protein sequence ID" value="CRK90216.1"/>
    <property type="molecule type" value="Genomic_DNA"/>
</dbReference>
<keyword evidence="1" id="KW-0732">Signal</keyword>